<gene>
    <name evidence="2" type="ORF">GCM10025867_48460</name>
</gene>
<evidence type="ECO:0000313" key="2">
    <source>
        <dbReference type="EMBL" id="BDZ52605.1"/>
    </source>
</evidence>
<evidence type="ECO:0000256" key="1">
    <source>
        <dbReference type="SAM" id="SignalP"/>
    </source>
</evidence>
<reference evidence="3" key="1">
    <citation type="journal article" date="2019" name="Int. J. Syst. Evol. Microbiol.">
        <title>The Global Catalogue of Microorganisms (GCM) 10K type strain sequencing project: providing services to taxonomists for standard genome sequencing and annotation.</title>
        <authorList>
            <consortium name="The Broad Institute Genomics Platform"/>
            <consortium name="The Broad Institute Genome Sequencing Center for Infectious Disease"/>
            <person name="Wu L."/>
            <person name="Ma J."/>
        </authorList>
    </citation>
    <scope>NUCLEOTIDE SEQUENCE [LARGE SCALE GENOMIC DNA]</scope>
    <source>
        <strain evidence="3">NBRC 108728</strain>
    </source>
</reference>
<name>A0ABM8GVV9_9MICO</name>
<sequence length="204" mass="22033">MKHRKKVVGIIAAAIGATLLLTASSCADTDNRDAQYSKLDKKSDQRAAPDVTGDTEYNNYMKAQKLYDDKASIIWCTATWSNSTAPIFTVPIAGKLTSSSVSYYPNQQVDYSSDGNVLVERKSVDGMYHGTPPPYRYGFTPGGQYVDFTGMETFCTTQLTSFQKQSIQVASVDTAADAVTQKAEALLKAGDAAGAQKLLDGIKK</sequence>
<proteinExistence type="predicted"/>
<evidence type="ECO:0008006" key="4">
    <source>
        <dbReference type="Google" id="ProtNLM"/>
    </source>
</evidence>
<keyword evidence="2" id="KW-0614">Plasmid</keyword>
<protein>
    <recommendedName>
        <fullName evidence="4">Lipoprotein</fullName>
    </recommendedName>
</protein>
<evidence type="ECO:0000313" key="3">
    <source>
        <dbReference type="Proteomes" id="UP001321486"/>
    </source>
</evidence>
<keyword evidence="1" id="KW-0732">Signal</keyword>
<geneLocation type="plasmid" evidence="2 3">
    <name>pNBRC108728a</name>
</geneLocation>
<dbReference type="RefSeq" id="WP_286346887.1">
    <property type="nucleotide sequence ID" value="NZ_AP027733.1"/>
</dbReference>
<feature type="signal peptide" evidence="1">
    <location>
        <begin position="1"/>
        <end position="27"/>
    </location>
</feature>
<organism evidence="2 3">
    <name type="scientific">Frondihabitans sucicola</name>
    <dbReference type="NCBI Taxonomy" id="1268041"/>
    <lineage>
        <taxon>Bacteria</taxon>
        <taxon>Bacillati</taxon>
        <taxon>Actinomycetota</taxon>
        <taxon>Actinomycetes</taxon>
        <taxon>Micrococcales</taxon>
        <taxon>Microbacteriaceae</taxon>
        <taxon>Frondihabitans</taxon>
    </lineage>
</organism>
<dbReference type="Proteomes" id="UP001321486">
    <property type="component" value="Plasmid pNBRC108728a"/>
</dbReference>
<accession>A0ABM8GVV9</accession>
<dbReference type="PROSITE" id="PS51257">
    <property type="entry name" value="PROKAR_LIPOPROTEIN"/>
    <property type="match status" value="1"/>
</dbReference>
<feature type="chain" id="PRO_5045979610" description="Lipoprotein" evidence="1">
    <location>
        <begin position="28"/>
        <end position="204"/>
    </location>
</feature>
<keyword evidence="3" id="KW-1185">Reference proteome</keyword>
<dbReference type="EMBL" id="AP027733">
    <property type="protein sequence ID" value="BDZ52605.1"/>
    <property type="molecule type" value="Genomic_DNA"/>
</dbReference>